<dbReference type="EMBL" id="ASHM01190091">
    <property type="protein sequence ID" value="PNX66190.1"/>
    <property type="molecule type" value="Genomic_DNA"/>
</dbReference>
<feature type="region of interest" description="Disordered" evidence="1">
    <location>
        <begin position="1"/>
        <end position="24"/>
    </location>
</feature>
<accession>A0A2K3KIT4</accession>
<name>A0A2K3KIT4_TRIPR</name>
<reference evidence="2 3" key="2">
    <citation type="journal article" date="2017" name="Front. Plant Sci.">
        <title>Gene Classification and Mining of Molecular Markers Useful in Red Clover (Trifolium pratense) Breeding.</title>
        <authorList>
            <person name="Istvanek J."/>
            <person name="Dluhosova J."/>
            <person name="Dluhos P."/>
            <person name="Patkova L."/>
            <person name="Nedelnik J."/>
            <person name="Repkova J."/>
        </authorList>
    </citation>
    <scope>NUCLEOTIDE SEQUENCE [LARGE SCALE GENOMIC DNA]</scope>
    <source>
        <strain evidence="3">cv. Tatra</strain>
        <tissue evidence="2">Young leaves</tissue>
    </source>
</reference>
<evidence type="ECO:0000256" key="1">
    <source>
        <dbReference type="SAM" id="MobiDB-lite"/>
    </source>
</evidence>
<gene>
    <name evidence="2" type="ORF">L195_g062940</name>
</gene>
<protein>
    <submittedName>
        <fullName evidence="2">Uncharacterized protein</fullName>
    </submittedName>
</protein>
<proteinExistence type="predicted"/>
<dbReference type="Proteomes" id="UP000236291">
    <property type="component" value="Unassembled WGS sequence"/>
</dbReference>
<reference evidence="2 3" key="1">
    <citation type="journal article" date="2014" name="Am. J. Bot.">
        <title>Genome assembly and annotation for red clover (Trifolium pratense; Fabaceae).</title>
        <authorList>
            <person name="Istvanek J."/>
            <person name="Jaros M."/>
            <person name="Krenek A."/>
            <person name="Repkova J."/>
        </authorList>
    </citation>
    <scope>NUCLEOTIDE SEQUENCE [LARGE SCALE GENOMIC DNA]</scope>
    <source>
        <strain evidence="3">cv. Tatra</strain>
        <tissue evidence="2">Young leaves</tissue>
    </source>
</reference>
<dbReference type="AlphaFoldDB" id="A0A2K3KIT4"/>
<organism evidence="2 3">
    <name type="scientific">Trifolium pratense</name>
    <name type="common">Red clover</name>
    <dbReference type="NCBI Taxonomy" id="57577"/>
    <lineage>
        <taxon>Eukaryota</taxon>
        <taxon>Viridiplantae</taxon>
        <taxon>Streptophyta</taxon>
        <taxon>Embryophyta</taxon>
        <taxon>Tracheophyta</taxon>
        <taxon>Spermatophyta</taxon>
        <taxon>Magnoliopsida</taxon>
        <taxon>eudicotyledons</taxon>
        <taxon>Gunneridae</taxon>
        <taxon>Pentapetalae</taxon>
        <taxon>rosids</taxon>
        <taxon>fabids</taxon>
        <taxon>Fabales</taxon>
        <taxon>Fabaceae</taxon>
        <taxon>Papilionoideae</taxon>
        <taxon>50 kb inversion clade</taxon>
        <taxon>NPAAA clade</taxon>
        <taxon>Hologalegina</taxon>
        <taxon>IRL clade</taxon>
        <taxon>Trifolieae</taxon>
        <taxon>Trifolium</taxon>
    </lineage>
</organism>
<evidence type="ECO:0000313" key="2">
    <source>
        <dbReference type="EMBL" id="PNX66190.1"/>
    </source>
</evidence>
<sequence>TKGRKAVMDPDDRTNNEEPMEKGKCIRSRPKWTEDFDMTK</sequence>
<evidence type="ECO:0000313" key="3">
    <source>
        <dbReference type="Proteomes" id="UP000236291"/>
    </source>
</evidence>
<feature type="non-terminal residue" evidence="2">
    <location>
        <position position="1"/>
    </location>
</feature>
<comment type="caution">
    <text evidence="2">The sequence shown here is derived from an EMBL/GenBank/DDBJ whole genome shotgun (WGS) entry which is preliminary data.</text>
</comment>